<dbReference type="InterPro" id="IPR025487">
    <property type="entry name" value="DUF4379"/>
</dbReference>
<organism evidence="2 3">
    <name type="scientific">Longispora fulva</name>
    <dbReference type="NCBI Taxonomy" id="619741"/>
    <lineage>
        <taxon>Bacteria</taxon>
        <taxon>Bacillati</taxon>
        <taxon>Actinomycetota</taxon>
        <taxon>Actinomycetes</taxon>
        <taxon>Micromonosporales</taxon>
        <taxon>Micromonosporaceae</taxon>
        <taxon>Longispora</taxon>
    </lineage>
</organism>
<dbReference type="Pfam" id="PF14311">
    <property type="entry name" value="DUF4379"/>
    <property type="match status" value="1"/>
</dbReference>
<gene>
    <name evidence="2" type="ORF">IW245_004665</name>
</gene>
<evidence type="ECO:0000313" key="2">
    <source>
        <dbReference type="EMBL" id="MBG6138471.1"/>
    </source>
</evidence>
<keyword evidence="3" id="KW-1185">Reference proteome</keyword>
<name>A0A8J7KLX2_9ACTN</name>
<evidence type="ECO:0000313" key="3">
    <source>
        <dbReference type="Proteomes" id="UP000622552"/>
    </source>
</evidence>
<dbReference type="EMBL" id="JADOUF010000001">
    <property type="protein sequence ID" value="MBG6138471.1"/>
    <property type="molecule type" value="Genomic_DNA"/>
</dbReference>
<dbReference type="AlphaFoldDB" id="A0A8J7KLX2"/>
<accession>A0A8J7KLX2</accession>
<protein>
    <recommendedName>
        <fullName evidence="1">Treble clef zinc finger domain-containing protein</fullName>
    </recommendedName>
</protein>
<feature type="domain" description="Treble clef zinc finger" evidence="1">
    <location>
        <begin position="8"/>
        <end position="59"/>
    </location>
</feature>
<proteinExistence type="predicted"/>
<evidence type="ECO:0000259" key="1">
    <source>
        <dbReference type="Pfam" id="PF14311"/>
    </source>
</evidence>
<comment type="caution">
    <text evidence="2">The sequence shown here is derived from an EMBL/GenBank/DDBJ whole genome shotgun (WGS) entry which is preliminary data.</text>
</comment>
<dbReference type="RefSeq" id="WP_231398898.1">
    <property type="nucleotide sequence ID" value="NZ_BONS01000025.1"/>
</dbReference>
<reference evidence="2" key="1">
    <citation type="submission" date="2020-11" db="EMBL/GenBank/DDBJ databases">
        <title>Sequencing the genomes of 1000 actinobacteria strains.</title>
        <authorList>
            <person name="Klenk H.-P."/>
        </authorList>
    </citation>
    <scope>NUCLEOTIDE SEQUENCE</scope>
    <source>
        <strain evidence="2">DSM 45356</strain>
    </source>
</reference>
<sequence length="117" mass="12572">MSITHPWLATAWDAESNGPLGDDVTSGAADVVSWRCEQGHHWTAAVKSRAAGAYPCPRCPVTSKRQPGTPSAAKLGPDQIRAIRADPRPTREVAHAYQVTSSTVTRIKSGRAWPNLT</sequence>
<dbReference type="Proteomes" id="UP000622552">
    <property type="component" value="Unassembled WGS sequence"/>
</dbReference>